<keyword evidence="1" id="KW-0479">Metal-binding</keyword>
<comment type="caution">
    <text evidence="3">The sequence shown here is derived from an EMBL/GenBank/DDBJ whole genome shotgun (WGS) entry which is preliminary data.</text>
</comment>
<dbReference type="Pfam" id="PF13669">
    <property type="entry name" value="Glyoxalase_4"/>
    <property type="match status" value="1"/>
</dbReference>
<dbReference type="EMBL" id="JACHLK010000027">
    <property type="protein sequence ID" value="MBB6564055.1"/>
    <property type="molecule type" value="Genomic_DNA"/>
</dbReference>
<dbReference type="GO" id="GO:0051213">
    <property type="term" value="F:dioxygenase activity"/>
    <property type="evidence" value="ECO:0007669"/>
    <property type="project" value="UniProtKB-KW"/>
</dbReference>
<evidence type="ECO:0000259" key="2">
    <source>
        <dbReference type="PROSITE" id="PS51819"/>
    </source>
</evidence>
<dbReference type="PANTHER" id="PTHR43048:SF3">
    <property type="entry name" value="METHYLMALONYL-COA EPIMERASE, MITOCHONDRIAL"/>
    <property type="match status" value="1"/>
</dbReference>
<dbReference type="GO" id="GO:0016829">
    <property type="term" value="F:lyase activity"/>
    <property type="evidence" value="ECO:0007669"/>
    <property type="project" value="UniProtKB-KW"/>
</dbReference>
<dbReference type="Gene3D" id="3.10.180.10">
    <property type="entry name" value="2,3-Dihydroxybiphenyl 1,2-Dioxygenase, domain 1"/>
    <property type="match status" value="1"/>
</dbReference>
<name>A0A7X0PLA9_9BURK</name>
<keyword evidence="3" id="KW-0456">Lyase</keyword>
<feature type="domain" description="VOC" evidence="2">
    <location>
        <begin position="8"/>
        <end position="146"/>
    </location>
</feature>
<gene>
    <name evidence="3" type="ORF">HNP48_006781</name>
</gene>
<proteinExistence type="predicted"/>
<accession>A0A7X0PLA9</accession>
<dbReference type="GO" id="GO:0004493">
    <property type="term" value="F:methylmalonyl-CoA epimerase activity"/>
    <property type="evidence" value="ECO:0007669"/>
    <property type="project" value="TreeGrafter"/>
</dbReference>
<keyword evidence="4" id="KW-1185">Reference proteome</keyword>
<dbReference type="RefSeq" id="WP_184865675.1">
    <property type="nucleotide sequence ID" value="NZ_JACHLK010000027.1"/>
</dbReference>
<evidence type="ECO:0000313" key="3">
    <source>
        <dbReference type="EMBL" id="MBB6564055.1"/>
    </source>
</evidence>
<evidence type="ECO:0000256" key="1">
    <source>
        <dbReference type="ARBA" id="ARBA00022723"/>
    </source>
</evidence>
<dbReference type="InterPro" id="IPR037523">
    <property type="entry name" value="VOC_core"/>
</dbReference>
<protein>
    <submittedName>
        <fullName evidence="3">Catechol 2,3-dioxygenase-like lactoylglutathione lyase family enzyme</fullName>
    </submittedName>
</protein>
<dbReference type="Proteomes" id="UP000575083">
    <property type="component" value="Unassembled WGS sequence"/>
</dbReference>
<dbReference type="AlphaFoldDB" id="A0A7X0PLA9"/>
<reference evidence="3 4" key="1">
    <citation type="submission" date="2020-08" db="EMBL/GenBank/DDBJ databases">
        <title>Functional genomics of gut bacteria from endangered species of beetles.</title>
        <authorList>
            <person name="Carlos-Shanley C."/>
        </authorList>
    </citation>
    <scope>NUCLEOTIDE SEQUENCE [LARGE SCALE GENOMIC DNA]</scope>
    <source>
        <strain evidence="3 4">S00198</strain>
    </source>
</reference>
<organism evidence="3 4">
    <name type="scientific">Acidovorax soli</name>
    <dbReference type="NCBI Taxonomy" id="592050"/>
    <lineage>
        <taxon>Bacteria</taxon>
        <taxon>Pseudomonadati</taxon>
        <taxon>Pseudomonadota</taxon>
        <taxon>Betaproteobacteria</taxon>
        <taxon>Burkholderiales</taxon>
        <taxon>Comamonadaceae</taxon>
        <taxon>Acidovorax</taxon>
    </lineage>
</organism>
<dbReference type="GO" id="GO:0046872">
    <property type="term" value="F:metal ion binding"/>
    <property type="evidence" value="ECO:0007669"/>
    <property type="project" value="UniProtKB-KW"/>
</dbReference>
<dbReference type="InterPro" id="IPR051785">
    <property type="entry name" value="MMCE/EMCE_epimerase"/>
</dbReference>
<dbReference type="PROSITE" id="PS51819">
    <property type="entry name" value="VOC"/>
    <property type="match status" value="1"/>
</dbReference>
<dbReference type="GO" id="GO:0046491">
    <property type="term" value="P:L-methylmalonyl-CoA metabolic process"/>
    <property type="evidence" value="ECO:0007669"/>
    <property type="project" value="TreeGrafter"/>
</dbReference>
<sequence>MNHQPFHHLHHVCIVVHDLDKAVAYYQSLGMGPWFDYPKGQPYVAFEVPNQAASDSMRYKCLDLANFQLQLCQPSLLDSPQRRFLDTHGEGVYHLGFEVADCDEAEAHARQAGVLPTARGRRADRSGFTYFDTRAGAGVVLEVRRTA</sequence>
<dbReference type="SUPFAM" id="SSF54593">
    <property type="entry name" value="Glyoxalase/Bleomycin resistance protein/Dihydroxybiphenyl dioxygenase"/>
    <property type="match status" value="1"/>
</dbReference>
<dbReference type="InterPro" id="IPR029068">
    <property type="entry name" value="Glyas_Bleomycin-R_OHBP_Dase"/>
</dbReference>
<keyword evidence="3" id="KW-0560">Oxidoreductase</keyword>
<keyword evidence="3" id="KW-0223">Dioxygenase</keyword>
<evidence type="ECO:0000313" key="4">
    <source>
        <dbReference type="Proteomes" id="UP000575083"/>
    </source>
</evidence>
<dbReference type="PANTHER" id="PTHR43048">
    <property type="entry name" value="METHYLMALONYL-COA EPIMERASE"/>
    <property type="match status" value="1"/>
</dbReference>